<dbReference type="RefSeq" id="WP_219905730.1">
    <property type="nucleotide sequence ID" value="NZ_PVUH01000095.1"/>
</dbReference>
<name>A0A2T0HIQ0_PSEFL</name>
<reference evidence="1 2" key="1">
    <citation type="submission" date="2018-03" db="EMBL/GenBank/DDBJ databases">
        <title>Blue discolouration in mozzarella cheese caused by Pseudomonas fluorescens.</title>
        <authorList>
            <person name="Chiesa F."/>
            <person name="Dalmasso A."/>
            <person name="Lomonaco S."/>
        </authorList>
    </citation>
    <scope>NUCLEOTIDE SEQUENCE [LARGE SCALE GENOMIC DNA]</scope>
    <source>
        <strain evidence="1 2">11293</strain>
    </source>
</reference>
<gene>
    <name evidence="1" type="ORF">C7A10_31950</name>
</gene>
<feature type="non-terminal residue" evidence="1">
    <location>
        <position position="128"/>
    </location>
</feature>
<organism evidence="1 2">
    <name type="scientific">Pseudomonas fluorescens</name>
    <dbReference type="NCBI Taxonomy" id="294"/>
    <lineage>
        <taxon>Bacteria</taxon>
        <taxon>Pseudomonadati</taxon>
        <taxon>Pseudomonadota</taxon>
        <taxon>Gammaproteobacteria</taxon>
        <taxon>Pseudomonadales</taxon>
        <taxon>Pseudomonadaceae</taxon>
        <taxon>Pseudomonas</taxon>
    </lineage>
</organism>
<evidence type="ECO:0000313" key="2">
    <source>
        <dbReference type="Proteomes" id="UP000239731"/>
    </source>
</evidence>
<accession>A0A2T0HIQ0</accession>
<evidence type="ECO:0000313" key="1">
    <source>
        <dbReference type="EMBL" id="PRW82959.1"/>
    </source>
</evidence>
<proteinExistence type="predicted"/>
<sequence length="128" mass="14453">MSVESEALLQEFRQAVYEKHSSPQTAMESSPDGAIRHRAEAYQAWLQSSQADGESSTIPDTLLRHWVVADITSWRSVEPNSAENAVTALYRNVFAYDTYAKLLKELHQEVYDQIISRSEVAETINGFS</sequence>
<protein>
    <submittedName>
        <fullName evidence="1">Uncharacterized protein</fullName>
    </submittedName>
</protein>
<comment type="caution">
    <text evidence="1">The sequence shown here is derived from an EMBL/GenBank/DDBJ whole genome shotgun (WGS) entry which is preliminary data.</text>
</comment>
<dbReference type="Proteomes" id="UP000239731">
    <property type="component" value="Unassembled WGS sequence"/>
</dbReference>
<dbReference type="AlphaFoldDB" id="A0A2T0HIQ0"/>
<dbReference type="EMBL" id="PVUH01000095">
    <property type="protein sequence ID" value="PRW82959.1"/>
    <property type="molecule type" value="Genomic_DNA"/>
</dbReference>